<keyword evidence="2" id="KW-0802">TPR repeat</keyword>
<feature type="repeat" description="TPR" evidence="2">
    <location>
        <begin position="446"/>
        <end position="479"/>
    </location>
</feature>
<dbReference type="GO" id="GO:0016301">
    <property type="term" value="F:kinase activity"/>
    <property type="evidence" value="ECO:0007669"/>
    <property type="project" value="UniProtKB-KW"/>
</dbReference>
<dbReference type="Pfam" id="PF14559">
    <property type="entry name" value="TPR_19"/>
    <property type="match status" value="1"/>
</dbReference>
<evidence type="ECO:0000313" key="5">
    <source>
        <dbReference type="Proteomes" id="UP000077857"/>
    </source>
</evidence>
<dbReference type="PROSITE" id="PS50005">
    <property type="entry name" value="TPR"/>
    <property type="match status" value="1"/>
</dbReference>
<dbReference type="AlphaFoldDB" id="A0A177N7F3"/>
<accession>A0A177N7F3</accession>
<dbReference type="Pfam" id="PF00515">
    <property type="entry name" value="TPR_1"/>
    <property type="match status" value="1"/>
</dbReference>
<evidence type="ECO:0000256" key="1">
    <source>
        <dbReference type="PROSITE-ProRule" id="PRU00169"/>
    </source>
</evidence>
<proteinExistence type="predicted"/>
<organism evidence="4 5">
    <name type="scientific">Methylomonas koyamae</name>
    <dbReference type="NCBI Taxonomy" id="702114"/>
    <lineage>
        <taxon>Bacteria</taxon>
        <taxon>Pseudomonadati</taxon>
        <taxon>Pseudomonadota</taxon>
        <taxon>Gammaproteobacteria</taxon>
        <taxon>Methylococcales</taxon>
        <taxon>Methylococcaceae</taxon>
        <taxon>Methylomonas</taxon>
    </lineage>
</organism>
<dbReference type="PANTHER" id="PTHR43228">
    <property type="entry name" value="TWO-COMPONENT RESPONSE REGULATOR"/>
    <property type="match status" value="1"/>
</dbReference>
<keyword evidence="1" id="KW-0597">Phosphoprotein</keyword>
<feature type="modified residue" description="4-aspartylphosphate" evidence="1">
    <location>
        <position position="59"/>
    </location>
</feature>
<sequence>MKLSLAGKPILIVEDNPVIRKSIRDMLYSLNADTITEADNGVAAINAMAKTTFEIVLCDYNLGPGKNGQQVLEEARHRKLIDYRSIFILISSEQSTSAVLGAMDSKPDEYLTKPFNAQQLISRLSRHFARRDYLGGIEKAMAKGDLAQAIRQCDALLERGDVKMRLHLSKMRAELAIAAGDFESARRIYLEVLQHRDLPWARLGLGIIDLQNNNIEQAIAGFQSLVAENPMLMEGYDWLTRAYEALDRHQEVEQVLQQALELSPQSILRQKKFAETADKNGNLEAAEKAYKAALKLGKHSVHRSCSDYAGLAKLYAKTNAGEEALKTLNEMRQEYANQPEAELRAATLEADLFRAQGDDEAAQQALDKALDLCGRLGGKAPRELQLEVARACFLNQQHDKAEAILHGLIQNHIDDEQFLNNLRAMQSGVGMHNYSEIQIQKTRQALIATNNKGVALYKQGKFKEALDLFEQAIATMPENKTIILNMLKIIIHDLKANPADADKERRARLLLKKARQLGVEQHKLGVLQMEFGKLHRPAAAKA</sequence>
<evidence type="ECO:0000259" key="3">
    <source>
        <dbReference type="PROSITE" id="PS50110"/>
    </source>
</evidence>
<dbReference type="PROSITE" id="PS50110">
    <property type="entry name" value="RESPONSE_REGULATORY"/>
    <property type="match status" value="1"/>
</dbReference>
<evidence type="ECO:0000256" key="2">
    <source>
        <dbReference type="PROSITE-ProRule" id="PRU00339"/>
    </source>
</evidence>
<reference evidence="4 5" key="1">
    <citation type="submission" date="2016-03" db="EMBL/GenBank/DDBJ databases">
        <authorList>
            <person name="Ploux O."/>
        </authorList>
    </citation>
    <scope>NUCLEOTIDE SEQUENCE [LARGE SCALE GENOMIC DNA]</scope>
    <source>
        <strain evidence="4 5">R-45378</strain>
    </source>
</reference>
<dbReference type="InterPro" id="IPR019734">
    <property type="entry name" value="TPR_rpt"/>
</dbReference>
<dbReference type="CDD" id="cd17589">
    <property type="entry name" value="REC_TPR"/>
    <property type="match status" value="1"/>
</dbReference>
<dbReference type="Pfam" id="PF00072">
    <property type="entry name" value="Response_reg"/>
    <property type="match status" value="1"/>
</dbReference>
<dbReference type="SUPFAM" id="SSF48452">
    <property type="entry name" value="TPR-like"/>
    <property type="match status" value="1"/>
</dbReference>
<dbReference type="Gene3D" id="3.40.50.2300">
    <property type="match status" value="1"/>
</dbReference>
<dbReference type="GO" id="GO:0000160">
    <property type="term" value="P:phosphorelay signal transduction system"/>
    <property type="evidence" value="ECO:0007669"/>
    <property type="project" value="InterPro"/>
</dbReference>
<gene>
    <name evidence="4" type="ORF">A1507_16520</name>
</gene>
<dbReference type="PROSITE" id="PS50293">
    <property type="entry name" value="TPR_REGION"/>
    <property type="match status" value="1"/>
</dbReference>
<keyword evidence="4" id="KW-0418">Kinase</keyword>
<dbReference type="SMART" id="SM00448">
    <property type="entry name" value="REC"/>
    <property type="match status" value="1"/>
</dbReference>
<dbReference type="Proteomes" id="UP000077857">
    <property type="component" value="Unassembled WGS sequence"/>
</dbReference>
<dbReference type="InterPro" id="IPR001789">
    <property type="entry name" value="Sig_transdc_resp-reg_receiver"/>
</dbReference>
<dbReference type="PANTHER" id="PTHR43228:SF1">
    <property type="entry name" value="TWO-COMPONENT RESPONSE REGULATOR ARR22"/>
    <property type="match status" value="1"/>
</dbReference>
<dbReference type="EMBL" id="LUUJ01000095">
    <property type="protein sequence ID" value="OAI13887.1"/>
    <property type="molecule type" value="Genomic_DNA"/>
</dbReference>
<comment type="caution">
    <text evidence="4">The sequence shown here is derived from an EMBL/GenBank/DDBJ whole genome shotgun (WGS) entry which is preliminary data.</text>
</comment>
<dbReference type="Gene3D" id="1.25.40.10">
    <property type="entry name" value="Tetratricopeptide repeat domain"/>
    <property type="match status" value="2"/>
</dbReference>
<dbReference type="SMART" id="SM00028">
    <property type="entry name" value="TPR"/>
    <property type="match status" value="5"/>
</dbReference>
<name>A0A177N7F3_9GAMM</name>
<feature type="domain" description="Response regulatory" evidence="3">
    <location>
        <begin position="9"/>
        <end position="128"/>
    </location>
</feature>
<keyword evidence="4" id="KW-0808">Transferase</keyword>
<evidence type="ECO:0000313" key="4">
    <source>
        <dbReference type="EMBL" id="OAI13887.1"/>
    </source>
</evidence>
<dbReference type="InterPro" id="IPR011006">
    <property type="entry name" value="CheY-like_superfamily"/>
</dbReference>
<dbReference type="RefSeq" id="WP_064041323.1">
    <property type="nucleotide sequence ID" value="NZ_LUUJ01000095.1"/>
</dbReference>
<dbReference type="InterPro" id="IPR052048">
    <property type="entry name" value="ST_Response_Regulator"/>
</dbReference>
<protein>
    <submittedName>
        <fullName evidence="4">Histidine kinase</fullName>
    </submittedName>
</protein>
<dbReference type="InterPro" id="IPR011990">
    <property type="entry name" value="TPR-like_helical_dom_sf"/>
</dbReference>
<dbReference type="SUPFAM" id="SSF52172">
    <property type="entry name" value="CheY-like"/>
    <property type="match status" value="1"/>
</dbReference>
<dbReference type="OrthoDB" id="7298659at2"/>